<dbReference type="EC" id="3.4.24.78" evidence="4"/>
<dbReference type="GO" id="GO:0009847">
    <property type="term" value="P:spore germination"/>
    <property type="evidence" value="ECO:0007669"/>
    <property type="project" value="UniProtKB-UniRule"/>
</dbReference>
<dbReference type="AlphaFoldDB" id="A0A2V3VX32"/>
<accession>A0A2V3VX32</accession>
<protein>
    <recommendedName>
        <fullName evidence="4">Germination protease</fullName>
        <ecNumber evidence="4">3.4.24.78</ecNumber>
    </recommendedName>
    <alternativeName>
        <fullName evidence="4">GPR endopeptidase</fullName>
    </alternativeName>
    <alternativeName>
        <fullName evidence="4">Germination proteinase</fullName>
    </alternativeName>
    <alternativeName>
        <fullName evidence="4">Spore protease</fullName>
    </alternativeName>
</protein>
<dbReference type="SUPFAM" id="SSF53163">
    <property type="entry name" value="HybD-like"/>
    <property type="match status" value="1"/>
</dbReference>
<comment type="similarity">
    <text evidence="4">Belongs to the peptidase A25 family.</text>
</comment>
<keyword evidence="3 4" id="KW-0865">Zymogen</keyword>
<proteinExistence type="inferred from homology"/>
<comment type="PTM">
    <text evidence="4">Autoproteolytically processed. The inactive tetrameric zymogen termed p46 autoprocesses to a smaller form termed p41, which is active only during spore germination.</text>
</comment>
<dbReference type="OrthoDB" id="9777293at2"/>
<dbReference type="Proteomes" id="UP000247978">
    <property type="component" value="Unassembled WGS sequence"/>
</dbReference>
<comment type="catalytic activity">
    <reaction evidence="4">
        <text>Endopeptidase action with P4 Glu or Asp, P1 preferably Glu &gt; Asp, P1' hydrophobic and P2' Ala.</text>
        <dbReference type="EC" id="3.4.24.78"/>
    </reaction>
</comment>
<dbReference type="InterPro" id="IPR023430">
    <property type="entry name" value="Pept_HybD-like_dom_sf"/>
</dbReference>
<sequence length="361" mass="39729">MEKEYSVRTDLAIEAKDMYVEKERDTADIPGVKATDHVYDHVKVSHIEISKDGEKTLNKKAGSYITIFADGVKKQDTKMQAKAANVLSREIEKLMNQNNIQPNSKGLIVGLGNWNVTPDALGPMTVEKIVVTNHLFELKYETVAKGYRPVAAISPGVMGVTGMETSDIILSIIEKFKPGFVIVIDALASRSIERINETIQITDTGIHPGSGVGNKRKELSKETLGIPVIAIGVPTVVDAVTIASDTLDYLLKHMGREWSEKDKPKKALLPTVMPIKHDNLSDLDLPDETRRSTFLGLVGNLSESEKRALLEEVLTPMGRNLIVTPKEIDGFMADMAHLVAQGINAALHDKINVEQDAHYTR</sequence>
<dbReference type="Pfam" id="PF03418">
    <property type="entry name" value="Peptidase_A25"/>
    <property type="match status" value="1"/>
</dbReference>
<dbReference type="Gene3D" id="3.40.50.1450">
    <property type="entry name" value="HybD-like"/>
    <property type="match status" value="1"/>
</dbReference>
<evidence type="ECO:0000313" key="5">
    <source>
        <dbReference type="EMBL" id="PXW86547.1"/>
    </source>
</evidence>
<evidence type="ECO:0000313" key="6">
    <source>
        <dbReference type="Proteomes" id="UP000247978"/>
    </source>
</evidence>
<organism evidence="5 6">
    <name type="scientific">Pseudogracilibacillus auburnensis</name>
    <dbReference type="NCBI Taxonomy" id="1494959"/>
    <lineage>
        <taxon>Bacteria</taxon>
        <taxon>Bacillati</taxon>
        <taxon>Bacillota</taxon>
        <taxon>Bacilli</taxon>
        <taxon>Bacillales</taxon>
        <taxon>Bacillaceae</taxon>
        <taxon>Pseudogracilibacillus</taxon>
    </lineage>
</organism>
<feature type="chain" id="PRO_5023520007" description="Germination protease" evidence="4">
    <location>
        <begin position="11"/>
        <end position="361"/>
    </location>
</feature>
<dbReference type="RefSeq" id="WP_110395601.1">
    <property type="nucleotide sequence ID" value="NZ_JADIJL010000012.1"/>
</dbReference>
<keyword evidence="6" id="KW-1185">Reference proteome</keyword>
<evidence type="ECO:0000256" key="4">
    <source>
        <dbReference type="HAMAP-Rule" id="MF_00626"/>
    </source>
</evidence>
<dbReference type="PIRSF" id="PIRSF019549">
    <property type="entry name" value="Peptidase_A25"/>
    <property type="match status" value="1"/>
</dbReference>
<dbReference type="EMBL" id="QJJQ01000007">
    <property type="protein sequence ID" value="PXW86547.1"/>
    <property type="molecule type" value="Genomic_DNA"/>
</dbReference>
<evidence type="ECO:0000256" key="2">
    <source>
        <dbReference type="ARBA" id="ARBA00022801"/>
    </source>
</evidence>
<name>A0A2V3VX32_9BACI</name>
<keyword evidence="2 4" id="KW-0378">Hydrolase</keyword>
<comment type="caution">
    <text evidence="5">The sequence shown here is derived from an EMBL/GenBank/DDBJ whole genome shotgun (WGS) entry which is preliminary data.</text>
</comment>
<dbReference type="GO" id="GO:0006508">
    <property type="term" value="P:proteolysis"/>
    <property type="evidence" value="ECO:0007669"/>
    <property type="project" value="UniProtKB-UniRule"/>
</dbReference>
<dbReference type="GO" id="GO:0004222">
    <property type="term" value="F:metalloendopeptidase activity"/>
    <property type="evidence" value="ECO:0007669"/>
    <property type="project" value="UniProtKB-UniRule"/>
</dbReference>
<feature type="propeptide" id="PRO_5016186572" evidence="4">
    <location>
        <begin position="1"/>
        <end position="10"/>
    </location>
</feature>
<comment type="subunit">
    <text evidence="4">Homotetramer.</text>
</comment>
<gene>
    <name evidence="4" type="primary">gpr</name>
    <name evidence="5" type="ORF">DFR56_10766</name>
</gene>
<evidence type="ECO:0000256" key="3">
    <source>
        <dbReference type="ARBA" id="ARBA00023145"/>
    </source>
</evidence>
<keyword evidence="1 4" id="KW-0645">Protease</keyword>
<evidence type="ECO:0000256" key="1">
    <source>
        <dbReference type="ARBA" id="ARBA00022670"/>
    </source>
</evidence>
<dbReference type="HAMAP" id="MF_00626">
    <property type="entry name" value="Germination_prot"/>
    <property type="match status" value="1"/>
</dbReference>
<dbReference type="InterPro" id="IPR005080">
    <property type="entry name" value="Peptidase_A25"/>
</dbReference>
<dbReference type="NCBIfam" id="TIGR01441">
    <property type="entry name" value="GPR"/>
    <property type="match status" value="1"/>
</dbReference>
<comment type="function">
    <text evidence="4">Initiates the rapid degradation of small, acid-soluble proteins during spore germination.</text>
</comment>
<reference evidence="5 6" key="1">
    <citation type="submission" date="2018-05" db="EMBL/GenBank/DDBJ databases">
        <title>Genomic Encyclopedia of Type Strains, Phase IV (KMG-IV): sequencing the most valuable type-strain genomes for metagenomic binning, comparative biology and taxonomic classification.</title>
        <authorList>
            <person name="Goeker M."/>
        </authorList>
    </citation>
    <scope>NUCLEOTIDE SEQUENCE [LARGE SCALE GENOMIC DNA]</scope>
    <source>
        <strain evidence="5 6">DSM 28556</strain>
    </source>
</reference>